<evidence type="ECO:0000256" key="2">
    <source>
        <dbReference type="ARBA" id="ARBA00023295"/>
    </source>
</evidence>
<proteinExistence type="predicted"/>
<dbReference type="InterPro" id="IPR036514">
    <property type="entry name" value="SGNH_hydro_sf"/>
</dbReference>
<dbReference type="Pfam" id="PF13364">
    <property type="entry name" value="BetaGal_ABD2"/>
    <property type="match status" value="1"/>
</dbReference>
<dbReference type="PROSITE" id="PS51257">
    <property type="entry name" value="PROKAR_LIPOPROTEIN"/>
    <property type="match status" value="1"/>
</dbReference>
<organism evidence="6 7">
    <name type="scientific">Shivajiella indica</name>
    <dbReference type="NCBI Taxonomy" id="872115"/>
    <lineage>
        <taxon>Bacteria</taxon>
        <taxon>Pseudomonadati</taxon>
        <taxon>Bacteroidota</taxon>
        <taxon>Cytophagia</taxon>
        <taxon>Cytophagales</taxon>
        <taxon>Cyclobacteriaceae</taxon>
        <taxon>Shivajiella</taxon>
    </lineage>
</organism>
<evidence type="ECO:0000259" key="5">
    <source>
        <dbReference type="Pfam" id="PF13364"/>
    </source>
</evidence>
<dbReference type="SUPFAM" id="SSF52266">
    <property type="entry name" value="SGNH hydrolase"/>
    <property type="match status" value="1"/>
</dbReference>
<evidence type="ECO:0000313" key="6">
    <source>
        <dbReference type="EMBL" id="MFD2203328.1"/>
    </source>
</evidence>
<dbReference type="SUPFAM" id="SSF49785">
    <property type="entry name" value="Galactose-binding domain-like"/>
    <property type="match status" value="1"/>
</dbReference>
<keyword evidence="7" id="KW-1185">Reference proteome</keyword>
<feature type="chain" id="PRO_5046204728" evidence="3">
    <location>
        <begin position="23"/>
        <end position="636"/>
    </location>
</feature>
<dbReference type="Gene3D" id="3.40.50.1110">
    <property type="entry name" value="SGNH hydrolase"/>
    <property type="match status" value="2"/>
</dbReference>
<feature type="domain" description="Beta-galactosidase jelly roll" evidence="5">
    <location>
        <begin position="258"/>
        <end position="353"/>
    </location>
</feature>
<name>A0ABW5BEM8_9BACT</name>
<evidence type="ECO:0000259" key="4">
    <source>
        <dbReference type="Pfam" id="PF03629"/>
    </source>
</evidence>
<dbReference type="InterPro" id="IPR025300">
    <property type="entry name" value="BetaGal_jelly_roll_dom"/>
</dbReference>
<dbReference type="InterPro" id="IPR039329">
    <property type="entry name" value="SIAE"/>
</dbReference>
<keyword evidence="1" id="KW-0378">Hydrolase</keyword>
<dbReference type="Pfam" id="PF03629">
    <property type="entry name" value="SASA"/>
    <property type="match status" value="1"/>
</dbReference>
<sequence>MIRYILKLIFIPLLLLVTACNQEEEITEVFLPKIFADHMVFQRNQPIRVWGDGSPGKSVIARFNGKEVTTKINKEGFWQLEFEALPASGPYELEVNGKKYYDVQVGDVWVAGGQSNMEWVMSAQVEGLSEELADSDYPLIRFFKIPHDYDAKEKFDVRGGEWRKADPDNILNFSAVAWFFAKKAHLEQGVPVGVIESNWGGTPTEGWVDAERLLGIDEYKEKAKNVIDRKDYWIQEVIDNKVRELTRNELVIAPQNGEIQGVVNPNYDDSNWQTVNLPDDNPFQDIAWFRTKFTLSQTEGFMLNLGDLQQMAYVYLNGGRLFYKDWGHEVKEFPIPSSMLNKGENILAVRLINTWDNAPVLGKKGQLYLRSGNQKISLEGPWKYNNRIEQELPKVEWYNWLPGMMYNAMIAPIVKYPIKGVIWYQGESNTNEHEHYRELFGTLIKSWRDSWGIGDFPFLFVQLANFMERKTVQQDSNWAFLREAQTQTLELPNTGMAVTIDIGNANDIHPRNKRDVGHRLWKVADKVAYGNDVIFSGPSFKDYEFKDGKVLISFDYVGEGLKLSYGNEVKGFIIADEEGKFLSAKAVLISPGKVEVFHPSIKNPTEIRYAWADNPEVNLYNTEDLPAVPFRISLSN</sequence>
<feature type="signal peptide" evidence="3">
    <location>
        <begin position="1"/>
        <end position="22"/>
    </location>
</feature>
<dbReference type="PANTHER" id="PTHR22901">
    <property type="entry name" value="SIALATE O-ACETYLESTERASE"/>
    <property type="match status" value="1"/>
</dbReference>
<comment type="caution">
    <text evidence="6">The sequence shown here is derived from an EMBL/GenBank/DDBJ whole genome shotgun (WGS) entry which is preliminary data.</text>
</comment>
<evidence type="ECO:0000256" key="3">
    <source>
        <dbReference type="SAM" id="SignalP"/>
    </source>
</evidence>
<keyword evidence="3" id="KW-0732">Signal</keyword>
<evidence type="ECO:0000256" key="1">
    <source>
        <dbReference type="ARBA" id="ARBA00022801"/>
    </source>
</evidence>
<dbReference type="EMBL" id="JBHUIV010000025">
    <property type="protein sequence ID" value="MFD2203328.1"/>
    <property type="molecule type" value="Genomic_DNA"/>
</dbReference>
<accession>A0ABW5BEM8</accession>
<feature type="domain" description="Sialate O-acetylesterase" evidence="4">
    <location>
        <begin position="400"/>
        <end position="511"/>
    </location>
</feature>
<dbReference type="Proteomes" id="UP001597414">
    <property type="component" value="Unassembled WGS sequence"/>
</dbReference>
<dbReference type="InterPro" id="IPR008979">
    <property type="entry name" value="Galactose-bd-like_sf"/>
</dbReference>
<keyword evidence="2" id="KW-0326">Glycosidase</keyword>
<reference evidence="7" key="1">
    <citation type="journal article" date="2019" name="Int. J. Syst. Evol. Microbiol.">
        <title>The Global Catalogue of Microorganisms (GCM) 10K type strain sequencing project: providing services to taxonomists for standard genome sequencing and annotation.</title>
        <authorList>
            <consortium name="The Broad Institute Genomics Platform"/>
            <consortium name="The Broad Institute Genome Sequencing Center for Infectious Disease"/>
            <person name="Wu L."/>
            <person name="Ma J."/>
        </authorList>
    </citation>
    <scope>NUCLEOTIDE SEQUENCE [LARGE SCALE GENOMIC DNA]</scope>
    <source>
        <strain evidence="7">KCTC 19812</strain>
    </source>
</reference>
<dbReference type="RefSeq" id="WP_380805579.1">
    <property type="nucleotide sequence ID" value="NZ_JBHUIV010000025.1"/>
</dbReference>
<dbReference type="PANTHER" id="PTHR22901:SF0">
    <property type="entry name" value="SIALATE O-ACETYLESTERASE"/>
    <property type="match status" value="1"/>
</dbReference>
<evidence type="ECO:0000313" key="7">
    <source>
        <dbReference type="Proteomes" id="UP001597414"/>
    </source>
</evidence>
<protein>
    <submittedName>
        <fullName evidence="6">Sialate O-acetylesterase</fullName>
    </submittedName>
</protein>
<dbReference type="InterPro" id="IPR005181">
    <property type="entry name" value="SASA"/>
</dbReference>
<gene>
    <name evidence="6" type="ORF">ACFSKV_17245</name>
</gene>